<name>A0ACC1TE55_9APHY</name>
<dbReference type="EMBL" id="JANHOG010000036">
    <property type="protein sequence ID" value="KAJ3559262.1"/>
    <property type="molecule type" value="Genomic_DNA"/>
</dbReference>
<sequence length="407" mass="44709">MTGASTVIALDALEDAEALVTVLGIIPENLHSSQLALVQDHLLRENTDSELNWNDAESDYSSDDESELDEQDKHILGLSLAAAALTLDNMLDVYEVDPDKEDEISEAEQHAVRAALASIQPADLPLAPQLKGTRHFGGPLNLLSDCDNLDLTYLVEDRRAHETRRTSESVRRGRESQLCQSETASLMQERVTETARVQLARRFYAALRNIQGPGGSVTKSRIARWCESPLGGEKVASSGNTVNAAVVVSAAAKAVIKKRNQVFTNAKVAKALLPVLDTVGKVKALYTKAGGKAGCHADISDVSTVGAILYVCVQVLEHRYLRQFGSILKMMTQFWTKRYAHLSSNEFLCLLSTTPQPSNEGFSIGAADMEIFRQLQDAKECLGEARRLFRQRGKRARAVQEEDEEQD</sequence>
<organism evidence="1 2">
    <name type="scientific">Phlebia brevispora</name>
    <dbReference type="NCBI Taxonomy" id="194682"/>
    <lineage>
        <taxon>Eukaryota</taxon>
        <taxon>Fungi</taxon>
        <taxon>Dikarya</taxon>
        <taxon>Basidiomycota</taxon>
        <taxon>Agaricomycotina</taxon>
        <taxon>Agaricomycetes</taxon>
        <taxon>Polyporales</taxon>
        <taxon>Meruliaceae</taxon>
        <taxon>Phlebia</taxon>
    </lineage>
</organism>
<protein>
    <submittedName>
        <fullName evidence="1">Uncharacterized protein</fullName>
    </submittedName>
</protein>
<dbReference type="Proteomes" id="UP001148662">
    <property type="component" value="Unassembled WGS sequence"/>
</dbReference>
<proteinExistence type="predicted"/>
<accession>A0ACC1TE55</accession>
<comment type="caution">
    <text evidence="1">The sequence shown here is derived from an EMBL/GenBank/DDBJ whole genome shotgun (WGS) entry which is preliminary data.</text>
</comment>
<evidence type="ECO:0000313" key="2">
    <source>
        <dbReference type="Proteomes" id="UP001148662"/>
    </source>
</evidence>
<reference evidence="1" key="1">
    <citation type="submission" date="2022-07" db="EMBL/GenBank/DDBJ databases">
        <title>Genome Sequence of Phlebia brevispora.</title>
        <authorList>
            <person name="Buettner E."/>
        </authorList>
    </citation>
    <scope>NUCLEOTIDE SEQUENCE</scope>
    <source>
        <strain evidence="1">MPL23</strain>
    </source>
</reference>
<evidence type="ECO:0000313" key="1">
    <source>
        <dbReference type="EMBL" id="KAJ3559262.1"/>
    </source>
</evidence>
<gene>
    <name evidence="1" type="ORF">NM688_g446</name>
</gene>
<keyword evidence="2" id="KW-1185">Reference proteome</keyword>